<sequence>MGCPICMDNTWAFHLRHGRKASYFDCHRQFLKAGHPYRRNKKAFTKGRVEKSEAPPRANGEKIWRFVRNFKSVVEDPINYPPGYGIEHKWTKRSIFWDLPYWTTNMIRHNLDVMQIEKNVFDNTFNTIMNIKGKTKDNLNARKDIRNICNRPEIAVDLDRSGFMAKAVHTLDKFQKRKIFEWIKHLKFLDRYTSNLDRCVDLNDLKMHGMKSHDCHVFMETNTYRI</sequence>
<dbReference type="EMBL" id="JACGWJ010000002">
    <property type="protein sequence ID" value="KAL0434952.1"/>
    <property type="molecule type" value="Genomic_DNA"/>
</dbReference>
<gene>
    <name evidence="1" type="ORF">Sradi_0203100</name>
</gene>
<dbReference type="Pfam" id="PF02992">
    <property type="entry name" value="Transposase_21"/>
    <property type="match status" value="1"/>
</dbReference>
<dbReference type="PANTHER" id="PTHR10775:SF183">
    <property type="entry name" value="TRANSPOSON, EN_SPM-LIKE, TRANSPOSASE-ASSOCIATED DOMAIN PROTEIN-RELATED"/>
    <property type="match status" value="1"/>
</dbReference>
<proteinExistence type="predicted"/>
<evidence type="ECO:0000313" key="1">
    <source>
        <dbReference type="EMBL" id="KAL0434952.1"/>
    </source>
</evidence>
<name>A0AAW2VZE6_SESRA</name>
<protein>
    <submittedName>
        <fullName evidence="1">Uncharacterized protein</fullName>
    </submittedName>
</protein>
<dbReference type="InterPro" id="IPR004242">
    <property type="entry name" value="Transposase_21"/>
</dbReference>
<reference evidence="1" key="2">
    <citation type="journal article" date="2024" name="Plant">
        <title>Genomic evolution and insights into agronomic trait innovations of Sesamum species.</title>
        <authorList>
            <person name="Miao H."/>
            <person name="Wang L."/>
            <person name="Qu L."/>
            <person name="Liu H."/>
            <person name="Sun Y."/>
            <person name="Le M."/>
            <person name="Wang Q."/>
            <person name="Wei S."/>
            <person name="Zheng Y."/>
            <person name="Lin W."/>
            <person name="Duan Y."/>
            <person name="Cao H."/>
            <person name="Xiong S."/>
            <person name="Wang X."/>
            <person name="Wei L."/>
            <person name="Li C."/>
            <person name="Ma Q."/>
            <person name="Ju M."/>
            <person name="Zhao R."/>
            <person name="Li G."/>
            <person name="Mu C."/>
            <person name="Tian Q."/>
            <person name="Mei H."/>
            <person name="Zhang T."/>
            <person name="Gao T."/>
            <person name="Zhang H."/>
        </authorList>
    </citation>
    <scope>NUCLEOTIDE SEQUENCE</scope>
    <source>
        <strain evidence="1">G02</strain>
    </source>
</reference>
<accession>A0AAW2VZE6</accession>
<dbReference type="PANTHER" id="PTHR10775">
    <property type="entry name" value="OS08G0208400 PROTEIN"/>
    <property type="match status" value="1"/>
</dbReference>
<organism evidence="1">
    <name type="scientific">Sesamum radiatum</name>
    <name type="common">Black benniseed</name>
    <dbReference type="NCBI Taxonomy" id="300843"/>
    <lineage>
        <taxon>Eukaryota</taxon>
        <taxon>Viridiplantae</taxon>
        <taxon>Streptophyta</taxon>
        <taxon>Embryophyta</taxon>
        <taxon>Tracheophyta</taxon>
        <taxon>Spermatophyta</taxon>
        <taxon>Magnoliopsida</taxon>
        <taxon>eudicotyledons</taxon>
        <taxon>Gunneridae</taxon>
        <taxon>Pentapetalae</taxon>
        <taxon>asterids</taxon>
        <taxon>lamiids</taxon>
        <taxon>Lamiales</taxon>
        <taxon>Pedaliaceae</taxon>
        <taxon>Sesamum</taxon>
    </lineage>
</organism>
<dbReference type="AlphaFoldDB" id="A0AAW2VZE6"/>
<reference evidence="1" key="1">
    <citation type="submission" date="2020-06" db="EMBL/GenBank/DDBJ databases">
        <authorList>
            <person name="Li T."/>
            <person name="Hu X."/>
            <person name="Zhang T."/>
            <person name="Song X."/>
            <person name="Zhang H."/>
            <person name="Dai N."/>
            <person name="Sheng W."/>
            <person name="Hou X."/>
            <person name="Wei L."/>
        </authorList>
    </citation>
    <scope>NUCLEOTIDE SEQUENCE</scope>
    <source>
        <strain evidence="1">G02</strain>
        <tissue evidence="1">Leaf</tissue>
    </source>
</reference>
<comment type="caution">
    <text evidence="1">The sequence shown here is derived from an EMBL/GenBank/DDBJ whole genome shotgun (WGS) entry which is preliminary data.</text>
</comment>